<comment type="caution">
    <text evidence="1">The sequence shown here is derived from an EMBL/GenBank/DDBJ whole genome shotgun (WGS) entry which is preliminary data.</text>
</comment>
<dbReference type="AlphaFoldDB" id="A0A645HC94"/>
<dbReference type="EMBL" id="VSSQ01090901">
    <property type="protein sequence ID" value="MPN36651.1"/>
    <property type="molecule type" value="Genomic_DNA"/>
</dbReference>
<sequence length="74" mass="8182">MVYSFSKMGGDSTQVTPKRQIKEGLFDASVALPLLLQTDYESNQDRIGFHGHHGSAFAGLLQCPDGTRQTEFSY</sequence>
<accession>A0A645HC94</accession>
<name>A0A645HC94_9ZZZZ</name>
<protein>
    <submittedName>
        <fullName evidence="1">Uncharacterized protein</fullName>
    </submittedName>
</protein>
<proteinExistence type="predicted"/>
<reference evidence="1" key="1">
    <citation type="submission" date="2019-08" db="EMBL/GenBank/DDBJ databases">
        <authorList>
            <person name="Kucharzyk K."/>
            <person name="Murdoch R.W."/>
            <person name="Higgins S."/>
            <person name="Loffler F."/>
        </authorList>
    </citation>
    <scope>NUCLEOTIDE SEQUENCE</scope>
</reference>
<evidence type="ECO:0000313" key="1">
    <source>
        <dbReference type="EMBL" id="MPN36651.1"/>
    </source>
</evidence>
<gene>
    <name evidence="1" type="ORF">SDC9_184161</name>
</gene>
<organism evidence="1">
    <name type="scientific">bioreactor metagenome</name>
    <dbReference type="NCBI Taxonomy" id="1076179"/>
    <lineage>
        <taxon>unclassified sequences</taxon>
        <taxon>metagenomes</taxon>
        <taxon>ecological metagenomes</taxon>
    </lineage>
</organism>